<proteinExistence type="predicted"/>
<dbReference type="PROSITE" id="PS51708">
    <property type="entry name" value="CHAD"/>
    <property type="match status" value="1"/>
</dbReference>
<protein>
    <submittedName>
        <fullName evidence="2">CHAD domain-containing protein</fullName>
    </submittedName>
</protein>
<evidence type="ECO:0000259" key="1">
    <source>
        <dbReference type="PROSITE" id="PS51708"/>
    </source>
</evidence>
<dbReference type="PANTHER" id="PTHR39339:SF1">
    <property type="entry name" value="CHAD DOMAIN-CONTAINING PROTEIN"/>
    <property type="match status" value="1"/>
</dbReference>
<evidence type="ECO:0000313" key="2">
    <source>
        <dbReference type="EMBL" id="MQT13689.1"/>
    </source>
</evidence>
<dbReference type="Gene3D" id="1.40.20.10">
    <property type="entry name" value="CHAD domain"/>
    <property type="match status" value="1"/>
</dbReference>
<dbReference type="AlphaFoldDB" id="A0A6A7Y873"/>
<organism evidence="2 3">
    <name type="scientific">Segnochrobactrum spirostomi</name>
    <dbReference type="NCBI Taxonomy" id="2608987"/>
    <lineage>
        <taxon>Bacteria</taxon>
        <taxon>Pseudomonadati</taxon>
        <taxon>Pseudomonadota</taxon>
        <taxon>Alphaproteobacteria</taxon>
        <taxon>Hyphomicrobiales</taxon>
        <taxon>Segnochrobactraceae</taxon>
        <taxon>Segnochrobactrum</taxon>
    </lineage>
</organism>
<dbReference type="EMBL" id="VWNA01000001">
    <property type="protein sequence ID" value="MQT13689.1"/>
    <property type="molecule type" value="Genomic_DNA"/>
</dbReference>
<comment type="caution">
    <text evidence="2">The sequence shown here is derived from an EMBL/GenBank/DDBJ whole genome shotgun (WGS) entry which is preliminary data.</text>
</comment>
<name>A0A6A7Y873_9HYPH</name>
<accession>A0A6A7Y873</accession>
<dbReference type="Proteomes" id="UP000332515">
    <property type="component" value="Unassembled WGS sequence"/>
</dbReference>
<gene>
    <name evidence="2" type="ORF">F0357_13770</name>
</gene>
<dbReference type="PANTHER" id="PTHR39339">
    <property type="entry name" value="SLR1444 PROTEIN"/>
    <property type="match status" value="1"/>
</dbReference>
<evidence type="ECO:0000313" key="3">
    <source>
        <dbReference type="Proteomes" id="UP000332515"/>
    </source>
</evidence>
<dbReference type="InterPro" id="IPR007899">
    <property type="entry name" value="CHAD_dom"/>
</dbReference>
<keyword evidence="3" id="KW-1185">Reference proteome</keyword>
<dbReference type="Pfam" id="PF05235">
    <property type="entry name" value="CHAD"/>
    <property type="match status" value="1"/>
</dbReference>
<dbReference type="SMART" id="SM00880">
    <property type="entry name" value="CHAD"/>
    <property type="match status" value="1"/>
</dbReference>
<dbReference type="InterPro" id="IPR038186">
    <property type="entry name" value="CHAD_dom_sf"/>
</dbReference>
<feature type="domain" description="CHAD" evidence="1">
    <location>
        <begin position="7"/>
        <end position="286"/>
    </location>
</feature>
<sequence>MVGGWSEMAFRLRRKEAVGTGIRRLLVGAVEQARDELRDEALPAEVRVHHARRGLKRARTLVTVLERAFDAEARDERLALRDAGRALSATRDADVVAKTAHDLLDGAHPDDVAALSRLAAALTERATAQRRDADAGAVARALADLSKRLDAVSIRKRRGDDPLREAMTMLYRRGRRAMERAQRDPSDEVLHEWRKAVKHRMHLAQLARRRFAAATPAIVEALDRLADLLGDDHDLAVLQDVLRDEPELAGERADAARLEARIGARRKALQADAFGLGDILYGARPRVFRASLDHPAPLTESGHAPSVVLGAPVA</sequence>
<reference evidence="2 3" key="1">
    <citation type="submission" date="2019-09" db="EMBL/GenBank/DDBJ databases">
        <title>Segnochrobactrum spirostomi gen. nov., sp. nov., isolated from the ciliate Spirostomum cf. yagiui and description of a novel family, Segnochrobactraceae fam. nov. within the order Rhizobiales of the class Alphaproteobacteria.</title>
        <authorList>
            <person name="Akter S."/>
            <person name="Shazib S.U.A."/>
            <person name="Shin M.K."/>
        </authorList>
    </citation>
    <scope>NUCLEOTIDE SEQUENCE [LARGE SCALE GENOMIC DNA]</scope>
    <source>
        <strain evidence="2 3">Sp-1</strain>
    </source>
</reference>